<protein>
    <submittedName>
        <fullName evidence="1">Uncharacterized protein</fullName>
    </submittedName>
</protein>
<evidence type="ECO:0000313" key="2">
    <source>
        <dbReference type="Proteomes" id="UP000838821"/>
    </source>
</evidence>
<name>A0ABM9CE52_9BACL</name>
<evidence type="ECO:0000313" key="1">
    <source>
        <dbReference type="EMBL" id="CAH1211110.1"/>
    </source>
</evidence>
<comment type="caution">
    <text evidence="1">The sequence shown here is derived from an EMBL/GenBank/DDBJ whole genome shotgun (WGS) entry which is preliminary data.</text>
</comment>
<sequence length="66" mass="7642">MSNDELEEPNKLVNNETLAYVVDRFIHAGVEREKIIALVRTMKEMFAIESENEAEAAVEKYLRTKN</sequence>
<gene>
    <name evidence="1" type="ORF">PAECIP111891_03692</name>
</gene>
<organism evidence="1 2">
    <name type="scientific">Paenibacillus allorhizoplanae</name>
    <dbReference type="NCBI Taxonomy" id="2905648"/>
    <lineage>
        <taxon>Bacteria</taxon>
        <taxon>Bacillati</taxon>
        <taxon>Bacillota</taxon>
        <taxon>Bacilli</taxon>
        <taxon>Bacillales</taxon>
        <taxon>Paenibacillaceae</taxon>
        <taxon>Paenibacillus</taxon>
    </lineage>
</organism>
<keyword evidence="2" id="KW-1185">Reference proteome</keyword>
<dbReference type="RefSeq" id="WP_236289398.1">
    <property type="nucleotide sequence ID" value="NZ_CAKMMW010000010.1"/>
</dbReference>
<reference evidence="1" key="1">
    <citation type="submission" date="2022-01" db="EMBL/GenBank/DDBJ databases">
        <authorList>
            <person name="Criscuolo A."/>
        </authorList>
    </citation>
    <scope>NUCLEOTIDE SEQUENCE</scope>
    <source>
        <strain evidence="1">CIP111891</strain>
    </source>
</reference>
<dbReference type="EMBL" id="CAKMMW010000010">
    <property type="protein sequence ID" value="CAH1211110.1"/>
    <property type="molecule type" value="Genomic_DNA"/>
</dbReference>
<dbReference type="Proteomes" id="UP000838821">
    <property type="component" value="Unassembled WGS sequence"/>
</dbReference>
<proteinExistence type="predicted"/>
<accession>A0ABM9CE52</accession>